<organism evidence="1 2">
    <name type="scientific">Rotaria sordida</name>
    <dbReference type="NCBI Taxonomy" id="392033"/>
    <lineage>
        <taxon>Eukaryota</taxon>
        <taxon>Metazoa</taxon>
        <taxon>Spiralia</taxon>
        <taxon>Gnathifera</taxon>
        <taxon>Rotifera</taxon>
        <taxon>Eurotatoria</taxon>
        <taxon>Bdelloidea</taxon>
        <taxon>Philodinida</taxon>
        <taxon>Philodinidae</taxon>
        <taxon>Rotaria</taxon>
    </lineage>
</organism>
<protein>
    <submittedName>
        <fullName evidence="1">Uncharacterized protein</fullName>
    </submittedName>
</protein>
<gene>
    <name evidence="1" type="ORF">JBS370_LOCUS41909</name>
</gene>
<feature type="non-terminal residue" evidence="1">
    <location>
        <position position="1"/>
    </location>
</feature>
<sequence length="78" mass="9196">QSFKTWYNTTFNRNANCGQILDFDDIDGPLCICTHRPLKYVNEQWSLTNVIAYTFHENWSAPQVQDYISEHQAPEKNE</sequence>
<comment type="caution">
    <text evidence="1">The sequence shown here is derived from an EMBL/GenBank/DDBJ whole genome shotgun (WGS) entry which is preliminary data.</text>
</comment>
<reference evidence="1" key="1">
    <citation type="submission" date="2021-02" db="EMBL/GenBank/DDBJ databases">
        <authorList>
            <person name="Nowell W R."/>
        </authorList>
    </citation>
    <scope>NUCLEOTIDE SEQUENCE</scope>
</reference>
<evidence type="ECO:0000313" key="2">
    <source>
        <dbReference type="Proteomes" id="UP000663836"/>
    </source>
</evidence>
<dbReference type="AlphaFoldDB" id="A0A820L1F6"/>
<name>A0A820L1F6_9BILA</name>
<evidence type="ECO:0000313" key="1">
    <source>
        <dbReference type="EMBL" id="CAF4350363.1"/>
    </source>
</evidence>
<proteinExistence type="predicted"/>
<accession>A0A820L1F6</accession>
<dbReference type="Proteomes" id="UP000663836">
    <property type="component" value="Unassembled WGS sequence"/>
</dbReference>
<dbReference type="EMBL" id="CAJOBD010050559">
    <property type="protein sequence ID" value="CAF4350363.1"/>
    <property type="molecule type" value="Genomic_DNA"/>
</dbReference>